<feature type="domain" description="Translocation and assembly module TamB C-terminal" evidence="6">
    <location>
        <begin position="1035"/>
        <end position="1385"/>
    </location>
</feature>
<dbReference type="PATRIC" id="fig|1088869.3.peg.727"/>
<evidence type="ECO:0000256" key="4">
    <source>
        <dbReference type="ARBA" id="ARBA00023136"/>
    </source>
</evidence>
<dbReference type="GO" id="GO:0005886">
    <property type="term" value="C:plasma membrane"/>
    <property type="evidence" value="ECO:0007669"/>
    <property type="project" value="InterPro"/>
</dbReference>
<reference evidence="7 8" key="1">
    <citation type="submission" date="2011-10" db="EMBL/GenBank/DDBJ databases">
        <title>Genome sequence of Gluconobacter morbifer G707, isolated from Drosophila gut.</title>
        <authorList>
            <person name="Lee W.-J."/>
            <person name="Kim E.-K."/>
        </authorList>
    </citation>
    <scope>NUCLEOTIDE SEQUENCE [LARGE SCALE GENOMIC DNA]</scope>
    <source>
        <strain evidence="7 8">G707</strain>
    </source>
</reference>
<feature type="transmembrane region" description="Helical" evidence="5">
    <location>
        <begin position="12"/>
        <end position="38"/>
    </location>
</feature>
<dbReference type="eggNOG" id="COG2911">
    <property type="taxonomic scope" value="Bacteria"/>
</dbReference>
<dbReference type="EMBL" id="AGQV01000001">
    <property type="protein sequence ID" value="EHH69413.1"/>
    <property type="molecule type" value="Genomic_DNA"/>
</dbReference>
<dbReference type="InterPro" id="IPR007452">
    <property type="entry name" value="TamB_C"/>
</dbReference>
<accession>G6XGV5</accession>
<name>G6XGV5_9PROT</name>
<dbReference type="STRING" id="1088869.GMO_07200"/>
<evidence type="ECO:0000259" key="6">
    <source>
        <dbReference type="Pfam" id="PF04357"/>
    </source>
</evidence>
<keyword evidence="8" id="KW-1185">Reference proteome</keyword>
<proteinExistence type="predicted"/>
<evidence type="ECO:0000313" key="7">
    <source>
        <dbReference type="EMBL" id="EHH69413.1"/>
    </source>
</evidence>
<comment type="subcellular location">
    <subcellularLocation>
        <location evidence="1">Membrane</location>
        <topology evidence="1">Single-pass membrane protein</topology>
    </subcellularLocation>
</comment>
<dbReference type="OrthoDB" id="7784409at2"/>
<sequence length="1385" mass="142300">MRHWLTQHRKLLLRIAAGVVAVPVGLVVLALVVVLVGINIGPGQRLIERKVGPLTGGMVQISGLHGMLPQHLALTKLEIRDTKGTWLELDDFDLRWSPLSLLHFDASVSNLSASRLAVTRAPVSESSSSSETSSSSSAPSKLNLRVDLARLDVGRIEIGPSFTGQASVFSLNGHAHIASIAPFLNGVTLKTLPVMDMGLGLKRLDVPGGLTLTAQTPRNRLALDLHFQDAANGFITTLAKTPQLDPLDLHLNLTGPRDAAILAFGLTAGPVTASSSGTINLFTRAGDLHVKANAPAMTLRPGLSWNAITLETNLHGPLMAPNGQGAFDIDSLSASGAAIGHLHAQFDGTEGASPSDTLAHLTAVLDGLRLPGSQPRLLAAAPLTLDVSAHPLAATMPVVAKIDHPLIHASATADIKPAAKGHLSLSLPDLQPLAAMGGTQLKGSAGLEADFAMPRTTHDDLTLNSTGTLSLTGGQAQAVSLIGRDGHFAVQLAKSPANVLTLRNFGLDGRALHLLVSSVVDLAHGNTMQTQASLSLPDLKQVSPAIQGKTVLKATADGPTSDLAVKADLSGDFGTKQVAKGPIALDADFQHLPSRPQGTLKAHGTLDHAPLLLDSALQQDDAGAYHLTLTKLDWNSLSGHGRLKLPKGAKVPLGDLDVGVRNLADFRRLIGQAIAGHLTLAIHTTEAASAPPVVHMGLDGMLVMQQASVQALKVSGTVTNPIDNPNPNLTLDVSGLRAQGITGRAHGTVRGPQSGMAIVLTGAFQNVAGAPADIDTSLLLDMPKKTVRLDRLTATAKGEHIRLGGPANVSFGKTMGVDHLRATVAPQGVSPATIDVAGTFKPNLNATVRLENVSPAIARPFAPDLAARGTISGNAKLGGTIEAPTGTVSLTARNLHMQTGPAASLPAAQILANIGLAGKTAKVDVSMDAGAKVALAVRGTAPLSSTGPMALATTGHVDLSVANAVLGANGMGVAGQVAINMNVAGTASQPRASGQIALQNAAFDHYAQGVRLNNINGTLVASGDSIAINHILAHAGAGTIALDGTVGAFRPDLPVDLHIVATKARPISSDLLTATINTDLHVHGQATTRLDVDGKVVIPNATINIPDSMPSSVPQLTVIRPGEKAPSASDSSLIIGLGIDVVSPGEFFVQGHGVFAEMQGTLHVRGTSSAPDVTGGFDLKRGNFNLGGVNLNFTHGRVGFNGSGVRHSLDPTLDFRADRNASGTVASLLVTGYASAPKIDFSSVPSLPRDQVLSILLFGTDSHSLSTTQLAELGAAVVQLAGGSAFDPLSKIRNTLGLDRLAIGGGSGVDNGGTSVEAGKYVMKGVYVGAKQATSGSGTQAQVQVDLTKRLKLNTTVGTGGQVTGFTTPENDPGSSVGLSYGFSY</sequence>
<dbReference type="PANTHER" id="PTHR36985:SF1">
    <property type="entry name" value="TRANSLOCATION AND ASSEMBLY MODULE SUBUNIT TAMB"/>
    <property type="match status" value="1"/>
</dbReference>
<evidence type="ECO:0000256" key="3">
    <source>
        <dbReference type="ARBA" id="ARBA00022989"/>
    </source>
</evidence>
<evidence type="ECO:0000313" key="8">
    <source>
        <dbReference type="Proteomes" id="UP000004949"/>
    </source>
</evidence>
<dbReference type="RefSeq" id="WP_008850870.1">
    <property type="nucleotide sequence ID" value="NZ_AGQV01000001.1"/>
</dbReference>
<evidence type="ECO:0000256" key="1">
    <source>
        <dbReference type="ARBA" id="ARBA00004167"/>
    </source>
</evidence>
<protein>
    <recommendedName>
        <fullName evidence="6">Translocation and assembly module TamB C-terminal domain-containing protein</fullName>
    </recommendedName>
</protein>
<keyword evidence="4 5" id="KW-0472">Membrane</keyword>
<dbReference type="PANTHER" id="PTHR36985">
    <property type="entry name" value="TRANSLOCATION AND ASSEMBLY MODULE SUBUNIT TAMB"/>
    <property type="match status" value="1"/>
</dbReference>
<dbReference type="GO" id="GO:0009306">
    <property type="term" value="P:protein secretion"/>
    <property type="evidence" value="ECO:0007669"/>
    <property type="project" value="InterPro"/>
</dbReference>
<dbReference type="Proteomes" id="UP000004949">
    <property type="component" value="Unassembled WGS sequence"/>
</dbReference>
<evidence type="ECO:0000256" key="5">
    <source>
        <dbReference type="SAM" id="Phobius"/>
    </source>
</evidence>
<comment type="caution">
    <text evidence="7">The sequence shown here is derived from an EMBL/GenBank/DDBJ whole genome shotgun (WGS) entry which is preliminary data.</text>
</comment>
<evidence type="ECO:0000256" key="2">
    <source>
        <dbReference type="ARBA" id="ARBA00022692"/>
    </source>
</evidence>
<keyword evidence="3 5" id="KW-1133">Transmembrane helix</keyword>
<organism evidence="7 8">
    <name type="scientific">Gluconobacter morbifer G707</name>
    <dbReference type="NCBI Taxonomy" id="1088869"/>
    <lineage>
        <taxon>Bacteria</taxon>
        <taxon>Pseudomonadati</taxon>
        <taxon>Pseudomonadota</taxon>
        <taxon>Alphaproteobacteria</taxon>
        <taxon>Acetobacterales</taxon>
        <taxon>Acetobacteraceae</taxon>
        <taxon>Gluconobacter</taxon>
    </lineage>
</organism>
<gene>
    <name evidence="7" type="ORF">GMO_07200</name>
</gene>
<keyword evidence="2 5" id="KW-0812">Transmembrane</keyword>
<dbReference type="Pfam" id="PF04357">
    <property type="entry name" value="TamB"/>
    <property type="match status" value="1"/>
</dbReference>